<accession>A0A3M0CRA6</accession>
<evidence type="ECO:0000256" key="5">
    <source>
        <dbReference type="ARBA" id="ARBA00022741"/>
    </source>
</evidence>
<dbReference type="UniPathway" id="UPA00219"/>
<comment type="catalytic activity">
    <reaction evidence="7 8">
        <text>UDP-N-acetyl-alpha-D-muramoyl-L-alanine + D-glutamate + ATP = UDP-N-acetyl-alpha-D-muramoyl-L-alanyl-D-glutamate + ADP + phosphate + H(+)</text>
        <dbReference type="Rhea" id="RHEA:16429"/>
        <dbReference type="ChEBI" id="CHEBI:15378"/>
        <dbReference type="ChEBI" id="CHEBI:29986"/>
        <dbReference type="ChEBI" id="CHEBI:30616"/>
        <dbReference type="ChEBI" id="CHEBI:43474"/>
        <dbReference type="ChEBI" id="CHEBI:83898"/>
        <dbReference type="ChEBI" id="CHEBI:83900"/>
        <dbReference type="ChEBI" id="CHEBI:456216"/>
        <dbReference type="EC" id="6.3.2.9"/>
    </reaction>
</comment>
<dbReference type="GO" id="GO:0009252">
    <property type="term" value="P:peptidoglycan biosynthetic process"/>
    <property type="evidence" value="ECO:0007669"/>
    <property type="project" value="UniProtKB-UniRule"/>
</dbReference>
<dbReference type="GO" id="GO:0005737">
    <property type="term" value="C:cytoplasm"/>
    <property type="evidence" value="ECO:0007669"/>
    <property type="project" value="UniProtKB-SubCell"/>
</dbReference>
<feature type="binding site" evidence="7">
    <location>
        <begin position="117"/>
        <end position="123"/>
    </location>
    <ligand>
        <name>ATP</name>
        <dbReference type="ChEBI" id="CHEBI:30616"/>
    </ligand>
</feature>
<comment type="caution">
    <text evidence="11">The sequence shown here is derived from an EMBL/GenBank/DDBJ whole genome shotgun (WGS) entry which is preliminary data.</text>
</comment>
<dbReference type="GO" id="GO:0071555">
    <property type="term" value="P:cell wall organization"/>
    <property type="evidence" value="ECO:0007669"/>
    <property type="project" value="UniProtKB-KW"/>
</dbReference>
<keyword evidence="3 7" id="KW-0963">Cytoplasm</keyword>
<evidence type="ECO:0000256" key="4">
    <source>
        <dbReference type="ARBA" id="ARBA00022598"/>
    </source>
</evidence>
<dbReference type="AlphaFoldDB" id="A0A3M0CRA6"/>
<keyword evidence="7 8" id="KW-0961">Cell wall biogenesis/degradation</keyword>
<keyword evidence="12" id="KW-1185">Reference proteome</keyword>
<evidence type="ECO:0000256" key="6">
    <source>
        <dbReference type="ARBA" id="ARBA00022840"/>
    </source>
</evidence>
<dbReference type="InParanoid" id="A0A3M0CRA6"/>
<dbReference type="InterPro" id="IPR036565">
    <property type="entry name" value="Mur-like_cat_sf"/>
</dbReference>
<dbReference type="RefSeq" id="WP_211332040.1">
    <property type="nucleotide sequence ID" value="NZ_REFR01000009.1"/>
</dbReference>
<dbReference type="Pfam" id="PF08245">
    <property type="entry name" value="Mur_ligase_M"/>
    <property type="match status" value="1"/>
</dbReference>
<name>A0A3M0CRA6_9PROT</name>
<keyword evidence="7 8" id="KW-0131">Cell cycle</keyword>
<dbReference type="HAMAP" id="MF_00639">
    <property type="entry name" value="MurD"/>
    <property type="match status" value="1"/>
</dbReference>
<dbReference type="GO" id="GO:0005524">
    <property type="term" value="F:ATP binding"/>
    <property type="evidence" value="ECO:0007669"/>
    <property type="project" value="UniProtKB-UniRule"/>
</dbReference>
<comment type="subcellular location">
    <subcellularLocation>
        <location evidence="1 7 8">Cytoplasm</location>
    </subcellularLocation>
</comment>
<dbReference type="Gene3D" id="3.90.190.20">
    <property type="entry name" value="Mur ligase, C-terminal domain"/>
    <property type="match status" value="1"/>
</dbReference>
<dbReference type="SUPFAM" id="SSF53244">
    <property type="entry name" value="MurD-like peptide ligases, peptide-binding domain"/>
    <property type="match status" value="1"/>
</dbReference>
<dbReference type="PANTHER" id="PTHR43692">
    <property type="entry name" value="UDP-N-ACETYLMURAMOYLALANINE--D-GLUTAMATE LIGASE"/>
    <property type="match status" value="1"/>
</dbReference>
<protein>
    <recommendedName>
        <fullName evidence="7 8">UDP-N-acetylmuramoylalanine--D-glutamate ligase</fullName>
        <ecNumber evidence="7 8">6.3.2.9</ecNumber>
    </recommendedName>
    <alternativeName>
        <fullName evidence="7">D-glutamic acid-adding enzyme</fullName>
    </alternativeName>
    <alternativeName>
        <fullName evidence="7">UDP-N-acetylmuramoyl-L-alanyl-D-glutamate synthetase</fullName>
    </alternativeName>
</protein>
<keyword evidence="4 7" id="KW-0436">Ligase</keyword>
<comment type="pathway">
    <text evidence="2 7 8">Cell wall biogenesis; peptidoglycan biosynthesis.</text>
</comment>
<dbReference type="InterPro" id="IPR013221">
    <property type="entry name" value="Mur_ligase_cen"/>
</dbReference>
<dbReference type="GO" id="GO:0051301">
    <property type="term" value="P:cell division"/>
    <property type="evidence" value="ECO:0007669"/>
    <property type="project" value="UniProtKB-KW"/>
</dbReference>
<dbReference type="Gene3D" id="3.40.1190.10">
    <property type="entry name" value="Mur-like, catalytic domain"/>
    <property type="match status" value="1"/>
</dbReference>
<gene>
    <name evidence="7" type="primary">murD</name>
    <name evidence="11" type="ORF">BXY39_0507</name>
</gene>
<evidence type="ECO:0000256" key="8">
    <source>
        <dbReference type="RuleBase" id="RU003664"/>
    </source>
</evidence>
<evidence type="ECO:0000256" key="3">
    <source>
        <dbReference type="ARBA" id="ARBA00022490"/>
    </source>
</evidence>
<proteinExistence type="inferred from homology"/>
<comment type="function">
    <text evidence="7 8">Cell wall formation. Catalyzes the addition of glutamate to the nucleotide precursor UDP-N-acetylmuramoyl-L-alanine (UMA).</text>
</comment>
<dbReference type="SUPFAM" id="SSF53623">
    <property type="entry name" value="MurD-like peptide ligases, catalytic domain"/>
    <property type="match status" value="1"/>
</dbReference>
<evidence type="ECO:0000259" key="10">
    <source>
        <dbReference type="Pfam" id="PF08245"/>
    </source>
</evidence>
<dbReference type="Pfam" id="PF02875">
    <property type="entry name" value="Mur_ligase_C"/>
    <property type="match status" value="1"/>
</dbReference>
<dbReference type="NCBIfam" id="TIGR01087">
    <property type="entry name" value="murD"/>
    <property type="match status" value="1"/>
</dbReference>
<evidence type="ECO:0000256" key="2">
    <source>
        <dbReference type="ARBA" id="ARBA00004752"/>
    </source>
</evidence>
<keyword evidence="7 8" id="KW-0573">Peptidoglycan synthesis</keyword>
<dbReference type="EMBL" id="REFR01000009">
    <property type="protein sequence ID" value="RMB12018.1"/>
    <property type="molecule type" value="Genomic_DNA"/>
</dbReference>
<evidence type="ECO:0000313" key="11">
    <source>
        <dbReference type="EMBL" id="RMB12018.1"/>
    </source>
</evidence>
<reference evidence="11 12" key="1">
    <citation type="submission" date="2018-10" db="EMBL/GenBank/DDBJ databases">
        <title>Genomic Encyclopedia of Archaeal and Bacterial Type Strains, Phase II (KMG-II): from individual species to whole genera.</title>
        <authorList>
            <person name="Goeker M."/>
        </authorList>
    </citation>
    <scope>NUCLEOTIDE SEQUENCE [LARGE SCALE GENOMIC DNA]</scope>
    <source>
        <strain evidence="11 12">DSM 25217</strain>
    </source>
</reference>
<evidence type="ECO:0000259" key="9">
    <source>
        <dbReference type="Pfam" id="PF02875"/>
    </source>
</evidence>
<dbReference type="PANTHER" id="PTHR43692:SF1">
    <property type="entry name" value="UDP-N-ACETYLMURAMOYLALANINE--D-GLUTAMATE LIGASE"/>
    <property type="match status" value="1"/>
</dbReference>
<dbReference type="EC" id="6.3.2.9" evidence="7 8"/>
<dbReference type="InterPro" id="IPR036615">
    <property type="entry name" value="Mur_ligase_C_dom_sf"/>
</dbReference>
<dbReference type="GO" id="GO:0008764">
    <property type="term" value="F:UDP-N-acetylmuramoylalanine-D-glutamate ligase activity"/>
    <property type="evidence" value="ECO:0007669"/>
    <property type="project" value="UniProtKB-UniRule"/>
</dbReference>
<keyword evidence="7 8" id="KW-0132">Cell division</keyword>
<evidence type="ECO:0000256" key="1">
    <source>
        <dbReference type="ARBA" id="ARBA00004496"/>
    </source>
</evidence>
<dbReference type="InterPro" id="IPR005762">
    <property type="entry name" value="MurD"/>
</dbReference>
<keyword evidence="5 7" id="KW-0547">Nucleotide-binding</keyword>
<sequence length="464" mass="47930">MIIPAQYKGRQIGVFGLARTGQAAVAALEAAGARVTAWDDDAARRTAVGGSVVDLMTVDLSRMEAIVLAPGVPLTHPAPHPLVVRAKAAGIPLISDLDLFEVARAGLANHVCVGITGTNGKSTTSALVDHMISFAGRPSALGGNIGTAVLALEPLPPGGTYVLELSSFQLDLTRALHVNIAVQLNISPDHLDRHGTMEAYVAAKRRLFDMQRPSALAIVGVDDAHGVALADDLGAAGRRVVRISALEALPGGVFAIGGWLYDAVTGEPTPILNLAEAPNLAGQHNAQNAAAAYMVGRTLGLDRNSLADGLKSFPGLAHRQQLVAVHEGVRFINDSKATNVAAAERALATFGHIHWIAGGLASEEDLAPLVAHTERMTRAYLIGEAAPRFAAALEGSVPTVHAGDLDSAVSAAAAAAVAGDVVLLSPACKAFDQFDNFEARGDAFCTAVVRLSSMGGQARRENGA</sequence>
<dbReference type="SUPFAM" id="SSF51984">
    <property type="entry name" value="MurCD N-terminal domain"/>
    <property type="match status" value="1"/>
</dbReference>
<dbReference type="GO" id="GO:0008360">
    <property type="term" value="P:regulation of cell shape"/>
    <property type="evidence" value="ECO:0007669"/>
    <property type="project" value="UniProtKB-KW"/>
</dbReference>
<evidence type="ECO:0000313" key="12">
    <source>
        <dbReference type="Proteomes" id="UP000271227"/>
    </source>
</evidence>
<comment type="similarity">
    <text evidence="7">Belongs to the MurCDEF family.</text>
</comment>
<keyword evidence="6 7" id="KW-0067">ATP-binding</keyword>
<organism evidence="11 12">
    <name type="scientific">Eilatimonas milleporae</name>
    <dbReference type="NCBI Taxonomy" id="911205"/>
    <lineage>
        <taxon>Bacteria</taxon>
        <taxon>Pseudomonadati</taxon>
        <taxon>Pseudomonadota</taxon>
        <taxon>Alphaproteobacteria</taxon>
        <taxon>Kordiimonadales</taxon>
        <taxon>Kordiimonadaceae</taxon>
        <taxon>Eilatimonas</taxon>
    </lineage>
</organism>
<evidence type="ECO:0000256" key="7">
    <source>
        <dbReference type="HAMAP-Rule" id="MF_00639"/>
    </source>
</evidence>
<dbReference type="FunCoup" id="A0A3M0CRA6">
    <property type="interactions" value="495"/>
</dbReference>
<dbReference type="Proteomes" id="UP000271227">
    <property type="component" value="Unassembled WGS sequence"/>
</dbReference>
<feature type="domain" description="Mur ligase central" evidence="10">
    <location>
        <begin position="115"/>
        <end position="295"/>
    </location>
</feature>
<keyword evidence="7 8" id="KW-0133">Cell shape</keyword>
<dbReference type="InterPro" id="IPR004101">
    <property type="entry name" value="Mur_ligase_C"/>
</dbReference>
<dbReference type="Gene3D" id="3.40.50.720">
    <property type="entry name" value="NAD(P)-binding Rossmann-like Domain"/>
    <property type="match status" value="1"/>
</dbReference>
<feature type="domain" description="Mur ligase C-terminal" evidence="9">
    <location>
        <begin position="318"/>
        <end position="428"/>
    </location>
</feature>